<dbReference type="HAMAP" id="MF_00283">
    <property type="entry name" value="Phe_tRNA_synth_beta1"/>
    <property type="match status" value="1"/>
</dbReference>
<dbReference type="GO" id="GO:0004826">
    <property type="term" value="F:phenylalanine-tRNA ligase activity"/>
    <property type="evidence" value="ECO:0007669"/>
    <property type="project" value="UniProtKB-UniRule"/>
</dbReference>
<keyword evidence="9 15" id="KW-0067">ATP-binding</keyword>
<dbReference type="InterPro" id="IPR036690">
    <property type="entry name" value="Fdx_antiC-bd_sf"/>
</dbReference>
<evidence type="ECO:0000256" key="8">
    <source>
        <dbReference type="ARBA" id="ARBA00022741"/>
    </source>
</evidence>
<evidence type="ECO:0000259" key="19">
    <source>
        <dbReference type="PROSITE" id="PS51483"/>
    </source>
</evidence>
<dbReference type="Pfam" id="PF03147">
    <property type="entry name" value="FDX-ACB"/>
    <property type="match status" value="1"/>
</dbReference>
<evidence type="ECO:0000256" key="1">
    <source>
        <dbReference type="ARBA" id="ARBA00004496"/>
    </source>
</evidence>
<dbReference type="InterPro" id="IPR020825">
    <property type="entry name" value="Phe-tRNA_synthase-like_B3/B4"/>
</dbReference>
<evidence type="ECO:0000256" key="7">
    <source>
        <dbReference type="ARBA" id="ARBA00022723"/>
    </source>
</evidence>
<dbReference type="SUPFAM" id="SSF54991">
    <property type="entry name" value="Anticodon-binding domain of PheRS"/>
    <property type="match status" value="1"/>
</dbReference>
<dbReference type="PANTHER" id="PTHR10947:SF0">
    <property type="entry name" value="PHENYLALANINE--TRNA LIGASE BETA SUBUNIT"/>
    <property type="match status" value="1"/>
</dbReference>
<dbReference type="SUPFAM" id="SSF55681">
    <property type="entry name" value="Class II aaRS and biotin synthetases"/>
    <property type="match status" value="1"/>
</dbReference>
<keyword evidence="10 15" id="KW-0460">Magnesium</keyword>
<dbReference type="GO" id="GO:0005524">
    <property type="term" value="F:ATP binding"/>
    <property type="evidence" value="ECO:0007669"/>
    <property type="project" value="UniProtKB-UniRule"/>
</dbReference>
<comment type="catalytic activity">
    <reaction evidence="14 15">
        <text>tRNA(Phe) + L-phenylalanine + ATP = L-phenylalanyl-tRNA(Phe) + AMP + diphosphate + H(+)</text>
        <dbReference type="Rhea" id="RHEA:19413"/>
        <dbReference type="Rhea" id="RHEA-COMP:9668"/>
        <dbReference type="Rhea" id="RHEA-COMP:9699"/>
        <dbReference type="ChEBI" id="CHEBI:15378"/>
        <dbReference type="ChEBI" id="CHEBI:30616"/>
        <dbReference type="ChEBI" id="CHEBI:33019"/>
        <dbReference type="ChEBI" id="CHEBI:58095"/>
        <dbReference type="ChEBI" id="CHEBI:78442"/>
        <dbReference type="ChEBI" id="CHEBI:78531"/>
        <dbReference type="ChEBI" id="CHEBI:456215"/>
        <dbReference type="EC" id="6.1.1.20"/>
    </reaction>
</comment>
<dbReference type="GO" id="GO:0000287">
    <property type="term" value="F:magnesium ion binding"/>
    <property type="evidence" value="ECO:0007669"/>
    <property type="project" value="UniProtKB-UniRule"/>
</dbReference>
<dbReference type="PROSITE" id="PS51447">
    <property type="entry name" value="FDX_ACB"/>
    <property type="match status" value="1"/>
</dbReference>
<dbReference type="InterPro" id="IPR041616">
    <property type="entry name" value="PheRS_beta_core"/>
</dbReference>
<feature type="binding site" evidence="15">
    <location>
        <position position="463"/>
    </location>
    <ligand>
        <name>Mg(2+)</name>
        <dbReference type="ChEBI" id="CHEBI:18420"/>
        <note>shared with alpha subunit</note>
    </ligand>
</feature>
<evidence type="ECO:0000313" key="20">
    <source>
        <dbReference type="EMBL" id="OGH03249.1"/>
    </source>
</evidence>
<dbReference type="GO" id="GO:0009328">
    <property type="term" value="C:phenylalanine-tRNA ligase complex"/>
    <property type="evidence" value="ECO:0007669"/>
    <property type="project" value="TreeGrafter"/>
</dbReference>
<dbReference type="InterPro" id="IPR012340">
    <property type="entry name" value="NA-bd_OB-fold"/>
</dbReference>
<dbReference type="InterPro" id="IPR005147">
    <property type="entry name" value="tRNA_synthase_B5-dom"/>
</dbReference>
<dbReference type="NCBIfam" id="TIGR00472">
    <property type="entry name" value="pheT_bact"/>
    <property type="match status" value="1"/>
</dbReference>
<dbReference type="GO" id="GO:0000049">
    <property type="term" value="F:tRNA binding"/>
    <property type="evidence" value="ECO:0007669"/>
    <property type="project" value="UniProtKB-UniRule"/>
</dbReference>
<dbReference type="InterPro" id="IPR002547">
    <property type="entry name" value="tRNA-bd_dom"/>
</dbReference>
<dbReference type="SUPFAM" id="SSF46955">
    <property type="entry name" value="Putative DNA-binding domain"/>
    <property type="match status" value="1"/>
</dbReference>
<dbReference type="Gene3D" id="3.50.40.10">
    <property type="entry name" value="Phenylalanyl-trna Synthetase, Chain B, domain 3"/>
    <property type="match status" value="1"/>
</dbReference>
<dbReference type="InterPro" id="IPR004532">
    <property type="entry name" value="Phe-tRNA-ligase_IIc_bsu_bact"/>
</dbReference>
<evidence type="ECO:0000256" key="10">
    <source>
        <dbReference type="ARBA" id="ARBA00022842"/>
    </source>
</evidence>
<dbReference type="PROSITE" id="PS51483">
    <property type="entry name" value="B5"/>
    <property type="match status" value="1"/>
</dbReference>
<protein>
    <recommendedName>
        <fullName evidence="15">Phenylalanine--tRNA ligase beta subunit</fullName>
        <ecNumber evidence="15">6.1.1.20</ecNumber>
    </recommendedName>
    <alternativeName>
        <fullName evidence="15">Phenylalanyl-tRNA synthetase beta subunit</fullName>
        <shortName evidence="15">PheRS</shortName>
    </alternativeName>
</protein>
<dbReference type="InterPro" id="IPR045864">
    <property type="entry name" value="aa-tRNA-synth_II/BPL/LPL"/>
</dbReference>
<keyword evidence="12 15" id="KW-0648">Protein biosynthesis</keyword>
<dbReference type="CDD" id="cd02796">
    <property type="entry name" value="tRNA_bind_bactPheRS"/>
    <property type="match status" value="1"/>
</dbReference>
<evidence type="ECO:0000256" key="9">
    <source>
        <dbReference type="ARBA" id="ARBA00022840"/>
    </source>
</evidence>
<reference evidence="20 21" key="1">
    <citation type="journal article" date="2016" name="Nat. Commun.">
        <title>Thousands of microbial genomes shed light on interconnected biogeochemical processes in an aquifer system.</title>
        <authorList>
            <person name="Anantharaman K."/>
            <person name="Brown C.T."/>
            <person name="Hug L.A."/>
            <person name="Sharon I."/>
            <person name="Castelle C.J."/>
            <person name="Probst A.J."/>
            <person name="Thomas B.C."/>
            <person name="Singh A."/>
            <person name="Wilkins M.J."/>
            <person name="Karaoz U."/>
            <person name="Brodie E.L."/>
            <person name="Williams K.H."/>
            <person name="Hubbard S.S."/>
            <person name="Banfield J.F."/>
        </authorList>
    </citation>
    <scope>NUCLEOTIDE SEQUENCE [LARGE SCALE GENOMIC DNA]</scope>
</reference>
<comment type="similarity">
    <text evidence="2 15">Belongs to the phenylalanyl-tRNA synthetase beta subunit family. Type 1 subfamily.</text>
</comment>
<comment type="caution">
    <text evidence="20">The sequence shown here is derived from an EMBL/GenBank/DDBJ whole genome shotgun (WGS) entry which is preliminary data.</text>
</comment>
<keyword evidence="11 16" id="KW-0694">RNA-binding</keyword>
<gene>
    <name evidence="15" type="primary">pheT</name>
    <name evidence="20" type="ORF">A2557_00820</name>
</gene>
<evidence type="ECO:0000256" key="13">
    <source>
        <dbReference type="ARBA" id="ARBA00023146"/>
    </source>
</evidence>
<dbReference type="Pfam" id="PF03483">
    <property type="entry name" value="B3_4"/>
    <property type="match status" value="1"/>
</dbReference>
<dbReference type="FunFam" id="2.40.50.140:FF:000045">
    <property type="entry name" value="Phenylalanine--tRNA ligase beta subunit"/>
    <property type="match status" value="1"/>
</dbReference>
<dbReference type="PROSITE" id="PS50886">
    <property type="entry name" value="TRBD"/>
    <property type="match status" value="1"/>
</dbReference>
<feature type="domain" description="TRNA-binding" evidence="17">
    <location>
        <begin position="41"/>
        <end position="150"/>
    </location>
</feature>
<sequence length="802" mass="88527">MKISRNWLQEFVELPVTLTPAEFSRTLTLSVCEVEGVEVIGEHLKSVVAAQVLTFKPHPDADKLRLVTLDYGAPSPIEVVCGASNFAVGDKVAYAGLGVELPGGFVIKKAKIRGIESLGMLCAEDELGFSEDHEGLFLLPQETQPGTPLAQLYPDQVDWVLEIDNKSVTHRPDLWGHYGFARELGAIYQKPLKPYPALKPTLGTGPCPIAVTCEVPELVPRYSGQMVVGLHVQPSPAAMRYRLRRVGLRPINNLVDVTNYVMLELGQPMHAFDGEKISGHRLVIRRAKPGEKVLTLYGKEVELSPDDLTLADGDGPSVVAGVIGGLHSGIEGTGTTRCFLEAANWNPVSVRKTAAKIGLRTDASQRFEKALDPATTELALWRALELLRATCPGLKLEGSLCDLLGAKIPAVQVNTSYQFINGLLGTDIGPEEIKGILHRLEFEVTEQGQQIVIEVPGHRRTKDISIPEDIAEEVGRIYGLSKIAPQAPLFPVSQPKFNRHRQVENRTKKALAALGFHEIYSYPLTDQKTEAAFGLIQDPRLVLVNPVVDHQDRMRTSLLPHLVQRVHENQKLSPAFKLFEISRVYGMGTGTEPVEPYRLVTALSTPLEPKNLGAAFYRLKADLIALLSHLQAKELQFLPLSSPPQPYMHPGIAAEIVLEGKKGQFLALGRIFALTPAAMRQFELKDQVVFAELDFDALFTAPLAEYRYEAPSKFPAVFLDLSLLVDQRLPYLTLKREILAFSGKVESVRFLDVYCAESLGEKKSLSVTVTFRSKDSTLTPEETKDLQTELIESLAKKGYQLR</sequence>
<dbReference type="InterPro" id="IPR005146">
    <property type="entry name" value="B3/B4_tRNA-bd"/>
</dbReference>
<dbReference type="Proteomes" id="UP000177583">
    <property type="component" value="Unassembled WGS sequence"/>
</dbReference>
<dbReference type="AlphaFoldDB" id="A0A1F6GYU2"/>
<proteinExistence type="inferred from homology"/>
<dbReference type="PANTHER" id="PTHR10947">
    <property type="entry name" value="PHENYLALANYL-TRNA SYNTHETASE BETA CHAIN AND LEUCINE-RICH REPEAT-CONTAINING PROTEIN 47"/>
    <property type="match status" value="1"/>
</dbReference>
<evidence type="ECO:0000259" key="18">
    <source>
        <dbReference type="PROSITE" id="PS51447"/>
    </source>
</evidence>
<dbReference type="GO" id="GO:0006432">
    <property type="term" value="P:phenylalanyl-tRNA aminoacylation"/>
    <property type="evidence" value="ECO:0007669"/>
    <property type="project" value="UniProtKB-UniRule"/>
</dbReference>
<dbReference type="EC" id="6.1.1.20" evidence="15"/>
<dbReference type="SMART" id="SM00896">
    <property type="entry name" value="FDX-ACB"/>
    <property type="match status" value="1"/>
</dbReference>
<evidence type="ECO:0000256" key="5">
    <source>
        <dbReference type="ARBA" id="ARBA00022555"/>
    </source>
</evidence>
<dbReference type="InterPro" id="IPR009061">
    <property type="entry name" value="DNA-bd_dom_put_sf"/>
</dbReference>
<evidence type="ECO:0000259" key="17">
    <source>
        <dbReference type="PROSITE" id="PS50886"/>
    </source>
</evidence>
<dbReference type="Gene3D" id="3.30.930.10">
    <property type="entry name" value="Bira Bifunctional Protein, Domain 2"/>
    <property type="match status" value="1"/>
</dbReference>
<evidence type="ECO:0000256" key="11">
    <source>
        <dbReference type="ARBA" id="ARBA00022884"/>
    </source>
</evidence>
<dbReference type="Gene3D" id="2.40.50.140">
    <property type="entry name" value="Nucleic acid-binding proteins"/>
    <property type="match status" value="1"/>
</dbReference>
<dbReference type="InterPro" id="IPR045060">
    <property type="entry name" value="Phe-tRNA-ligase_IIc_bsu"/>
</dbReference>
<feature type="binding site" evidence="15">
    <location>
        <position position="472"/>
    </location>
    <ligand>
        <name>Mg(2+)</name>
        <dbReference type="ChEBI" id="CHEBI:18420"/>
        <note>shared with alpha subunit</note>
    </ligand>
</feature>
<keyword evidence="7 15" id="KW-0479">Metal-binding</keyword>
<accession>A0A1F6GYU2</accession>
<comment type="cofactor">
    <cofactor evidence="15">
        <name>Mg(2+)</name>
        <dbReference type="ChEBI" id="CHEBI:18420"/>
    </cofactor>
    <text evidence="15">Binds 2 magnesium ions per tetramer.</text>
</comment>
<comment type="subunit">
    <text evidence="3 15">Tetramer of two alpha and two beta subunits.</text>
</comment>
<dbReference type="SMART" id="SM00874">
    <property type="entry name" value="B5"/>
    <property type="match status" value="1"/>
</dbReference>
<feature type="domain" description="FDX-ACB" evidence="18">
    <location>
        <begin position="712"/>
        <end position="802"/>
    </location>
</feature>
<evidence type="ECO:0000256" key="2">
    <source>
        <dbReference type="ARBA" id="ARBA00008653"/>
    </source>
</evidence>
<keyword evidence="8 15" id="KW-0547">Nucleotide-binding</keyword>
<dbReference type="EMBL" id="MFNF01000018">
    <property type="protein sequence ID" value="OGH03249.1"/>
    <property type="molecule type" value="Genomic_DNA"/>
</dbReference>
<evidence type="ECO:0000256" key="15">
    <source>
        <dbReference type="HAMAP-Rule" id="MF_00283"/>
    </source>
</evidence>
<dbReference type="InterPro" id="IPR033714">
    <property type="entry name" value="tRNA_bind_bactPheRS"/>
</dbReference>
<dbReference type="SMART" id="SM00873">
    <property type="entry name" value="B3_4"/>
    <property type="match status" value="1"/>
</dbReference>
<evidence type="ECO:0000256" key="4">
    <source>
        <dbReference type="ARBA" id="ARBA00022490"/>
    </source>
</evidence>
<dbReference type="SUPFAM" id="SSF56037">
    <property type="entry name" value="PheT/TilS domain"/>
    <property type="match status" value="1"/>
</dbReference>
<evidence type="ECO:0000313" key="21">
    <source>
        <dbReference type="Proteomes" id="UP000177583"/>
    </source>
</evidence>
<dbReference type="InterPro" id="IPR005121">
    <property type="entry name" value="Fdx_antiC-bd"/>
</dbReference>
<evidence type="ECO:0000256" key="12">
    <source>
        <dbReference type="ARBA" id="ARBA00022917"/>
    </source>
</evidence>
<evidence type="ECO:0000256" key="6">
    <source>
        <dbReference type="ARBA" id="ARBA00022598"/>
    </source>
</evidence>
<keyword evidence="6 15" id="KW-0436">Ligase</keyword>
<dbReference type="Pfam" id="PF03484">
    <property type="entry name" value="B5"/>
    <property type="match status" value="1"/>
</dbReference>
<feature type="domain" description="B5" evidence="19">
    <location>
        <begin position="408"/>
        <end position="485"/>
    </location>
</feature>
<keyword evidence="13 15" id="KW-0030">Aminoacyl-tRNA synthetase</keyword>
<evidence type="ECO:0000256" key="14">
    <source>
        <dbReference type="ARBA" id="ARBA00049255"/>
    </source>
</evidence>
<comment type="subcellular location">
    <subcellularLocation>
        <location evidence="1 15">Cytoplasm</location>
    </subcellularLocation>
</comment>
<evidence type="ECO:0000256" key="3">
    <source>
        <dbReference type="ARBA" id="ARBA00011209"/>
    </source>
</evidence>
<feature type="binding site" evidence="15">
    <location>
        <position position="469"/>
    </location>
    <ligand>
        <name>Mg(2+)</name>
        <dbReference type="ChEBI" id="CHEBI:18420"/>
        <note>shared with alpha subunit</note>
    </ligand>
</feature>
<dbReference type="Pfam" id="PF17759">
    <property type="entry name" value="tRNA_synthFbeta"/>
    <property type="match status" value="1"/>
</dbReference>
<evidence type="ECO:0000256" key="16">
    <source>
        <dbReference type="PROSITE-ProRule" id="PRU00209"/>
    </source>
</evidence>
<feature type="binding site" evidence="15">
    <location>
        <position position="473"/>
    </location>
    <ligand>
        <name>Mg(2+)</name>
        <dbReference type="ChEBI" id="CHEBI:18420"/>
        <note>shared with alpha subunit</note>
    </ligand>
</feature>
<keyword evidence="5 16" id="KW-0820">tRNA-binding</keyword>
<name>A0A1F6GYU2_9PROT</name>
<dbReference type="Pfam" id="PF01588">
    <property type="entry name" value="tRNA_bind"/>
    <property type="match status" value="1"/>
</dbReference>
<organism evidence="20 21">
    <name type="scientific">Candidatus Lambdaproteobacteria bacterium RIFOXYD2_FULL_56_26</name>
    <dbReference type="NCBI Taxonomy" id="1817773"/>
    <lineage>
        <taxon>Bacteria</taxon>
        <taxon>Pseudomonadati</taxon>
        <taxon>Pseudomonadota</taxon>
        <taxon>Candidatus Lambdaproteobacteria</taxon>
    </lineage>
</organism>
<dbReference type="Gene3D" id="3.30.70.380">
    <property type="entry name" value="Ferrodoxin-fold anticodon-binding domain"/>
    <property type="match status" value="1"/>
</dbReference>
<keyword evidence="4 15" id="KW-0963">Cytoplasm</keyword>
<dbReference type="Gene3D" id="3.30.56.10">
    <property type="match status" value="2"/>
</dbReference>
<dbReference type="SUPFAM" id="SSF50249">
    <property type="entry name" value="Nucleic acid-binding proteins"/>
    <property type="match status" value="1"/>
</dbReference>